<evidence type="ECO:0000256" key="10">
    <source>
        <dbReference type="ARBA" id="ARBA00048109"/>
    </source>
</evidence>
<feature type="region of interest" description="Disordered" evidence="11">
    <location>
        <begin position="314"/>
        <end position="342"/>
    </location>
</feature>
<name>A0A941EXS2_9ACTN</name>
<dbReference type="GO" id="GO:0006071">
    <property type="term" value="P:glycerol metabolic process"/>
    <property type="evidence" value="ECO:0007669"/>
    <property type="project" value="UniProtKB-KW"/>
</dbReference>
<dbReference type="InterPro" id="IPR045034">
    <property type="entry name" value="O-acyltransferase_WSD1-like"/>
</dbReference>
<evidence type="ECO:0000256" key="7">
    <source>
        <dbReference type="ARBA" id="ARBA00022798"/>
    </source>
</evidence>
<evidence type="ECO:0000256" key="11">
    <source>
        <dbReference type="SAM" id="MobiDB-lite"/>
    </source>
</evidence>
<dbReference type="EMBL" id="JAGSOG010000393">
    <property type="protein sequence ID" value="MBR7839191.1"/>
    <property type="molecule type" value="Genomic_DNA"/>
</dbReference>
<keyword evidence="7" id="KW-0319">Glycerol metabolism</keyword>
<dbReference type="RefSeq" id="WP_212533632.1">
    <property type="nucleotide sequence ID" value="NZ_JAGSOG010000393.1"/>
</dbReference>
<dbReference type="Proteomes" id="UP000675781">
    <property type="component" value="Unassembled WGS sequence"/>
</dbReference>
<dbReference type="Gene3D" id="3.30.559.10">
    <property type="entry name" value="Chloramphenicol acetyltransferase-like domain"/>
    <property type="match status" value="1"/>
</dbReference>
<evidence type="ECO:0000256" key="8">
    <source>
        <dbReference type="ARBA" id="ARBA00023098"/>
    </source>
</evidence>
<keyword evidence="6" id="KW-0808">Transferase</keyword>
<dbReference type="GO" id="GO:0005886">
    <property type="term" value="C:plasma membrane"/>
    <property type="evidence" value="ECO:0007669"/>
    <property type="project" value="TreeGrafter"/>
</dbReference>
<comment type="pathway">
    <text evidence="2">Lipid metabolism.</text>
</comment>
<dbReference type="Pfam" id="PF03007">
    <property type="entry name" value="WS_DGAT_cat"/>
    <property type="match status" value="1"/>
</dbReference>
<evidence type="ECO:0000256" key="1">
    <source>
        <dbReference type="ARBA" id="ARBA00004771"/>
    </source>
</evidence>
<feature type="non-terminal residue" evidence="13">
    <location>
        <position position="355"/>
    </location>
</feature>
<keyword evidence="9" id="KW-0012">Acyltransferase</keyword>
<dbReference type="GO" id="GO:0071731">
    <property type="term" value="P:response to nitric oxide"/>
    <property type="evidence" value="ECO:0007669"/>
    <property type="project" value="TreeGrafter"/>
</dbReference>
<dbReference type="PANTHER" id="PTHR31650">
    <property type="entry name" value="O-ACYLTRANSFERASE (WSD1-LIKE) FAMILY PROTEIN"/>
    <property type="match status" value="1"/>
</dbReference>
<feature type="domain" description="O-acyltransferase WSD1-like N-terminal" evidence="12">
    <location>
        <begin position="51"/>
        <end position="285"/>
    </location>
</feature>
<proteinExistence type="inferred from homology"/>
<dbReference type="InterPro" id="IPR023213">
    <property type="entry name" value="CAT-like_dom_sf"/>
</dbReference>
<dbReference type="InterPro" id="IPR004255">
    <property type="entry name" value="O-acyltransferase_WSD1_N"/>
</dbReference>
<keyword evidence="5" id="KW-0444">Lipid biosynthesis</keyword>
<organism evidence="13 14">
    <name type="scientific">Actinospica durhamensis</name>
    <dbReference type="NCBI Taxonomy" id="1508375"/>
    <lineage>
        <taxon>Bacteria</taxon>
        <taxon>Bacillati</taxon>
        <taxon>Actinomycetota</taxon>
        <taxon>Actinomycetes</taxon>
        <taxon>Catenulisporales</taxon>
        <taxon>Actinospicaceae</taxon>
        <taxon>Actinospica</taxon>
    </lineage>
</organism>
<dbReference type="GO" id="GO:0019432">
    <property type="term" value="P:triglyceride biosynthetic process"/>
    <property type="evidence" value="ECO:0007669"/>
    <property type="project" value="TreeGrafter"/>
</dbReference>
<evidence type="ECO:0000313" key="13">
    <source>
        <dbReference type="EMBL" id="MBR7839191.1"/>
    </source>
</evidence>
<sequence length="355" mass="39342">MRPSDHFGRNAWTLPRRPDPLSTLMWRCDRDPSLRPALVLVVLLDRAPEPERLRAGHEWATRMIPRLRDRLVAPLLTPRTPIWTPDPEFDIGRHLRRAALPRPGGRRALLDLAEQLAAAPFDLDRPPWESVLVEELPGESEPYRAAWLVKLHHCLADGPQLAFWFATLLSRTRTPRTDKPQPPAPPRWLDTPLTEQLVGTLADDATSAARGLARAARAAAGSPVRSTLGIGTMAYRLMEVTTRPAGKPSPLLRPRGTTRRFEGVEIDLDRLRATARANDVSVNAAYCAGLFTGLRLYHQAHRVTTPSTSAAITLPVSRTGPRTGNQFNGGKFAGPLDDQDPKSLCRTLEQSLTRA</sequence>
<evidence type="ECO:0000313" key="14">
    <source>
        <dbReference type="Proteomes" id="UP000675781"/>
    </source>
</evidence>
<accession>A0A941EXS2</accession>
<comment type="caution">
    <text evidence="13">The sequence shown here is derived from an EMBL/GenBank/DDBJ whole genome shotgun (WGS) entry which is preliminary data.</text>
</comment>
<comment type="similarity">
    <text evidence="3">Belongs to the long-chain O-acyltransferase family.</text>
</comment>
<evidence type="ECO:0000256" key="9">
    <source>
        <dbReference type="ARBA" id="ARBA00023315"/>
    </source>
</evidence>
<gene>
    <name evidence="13" type="ORF">KDL01_38370</name>
</gene>
<comment type="pathway">
    <text evidence="1">Glycerolipid metabolism; triacylglycerol biosynthesis.</text>
</comment>
<keyword evidence="8" id="KW-0443">Lipid metabolism</keyword>
<evidence type="ECO:0000256" key="5">
    <source>
        <dbReference type="ARBA" id="ARBA00022516"/>
    </source>
</evidence>
<comment type="catalytic activity">
    <reaction evidence="10">
        <text>an acyl-CoA + a 1,2-diacyl-sn-glycerol = a triacyl-sn-glycerol + CoA</text>
        <dbReference type="Rhea" id="RHEA:10868"/>
        <dbReference type="ChEBI" id="CHEBI:17815"/>
        <dbReference type="ChEBI" id="CHEBI:57287"/>
        <dbReference type="ChEBI" id="CHEBI:58342"/>
        <dbReference type="ChEBI" id="CHEBI:64615"/>
        <dbReference type="EC" id="2.3.1.20"/>
    </reaction>
</comment>
<evidence type="ECO:0000256" key="6">
    <source>
        <dbReference type="ARBA" id="ARBA00022679"/>
    </source>
</evidence>
<evidence type="ECO:0000256" key="2">
    <source>
        <dbReference type="ARBA" id="ARBA00005189"/>
    </source>
</evidence>
<evidence type="ECO:0000256" key="3">
    <source>
        <dbReference type="ARBA" id="ARBA00009587"/>
    </source>
</evidence>
<protein>
    <recommendedName>
        <fullName evidence="4">diacylglycerol O-acyltransferase</fullName>
        <ecNumber evidence="4">2.3.1.20</ecNumber>
    </recommendedName>
</protein>
<dbReference type="GO" id="GO:0051701">
    <property type="term" value="P:biological process involved in interaction with host"/>
    <property type="evidence" value="ECO:0007669"/>
    <property type="project" value="TreeGrafter"/>
</dbReference>
<dbReference type="GO" id="GO:0001666">
    <property type="term" value="P:response to hypoxia"/>
    <property type="evidence" value="ECO:0007669"/>
    <property type="project" value="TreeGrafter"/>
</dbReference>
<evidence type="ECO:0000256" key="4">
    <source>
        <dbReference type="ARBA" id="ARBA00013244"/>
    </source>
</evidence>
<evidence type="ECO:0000259" key="12">
    <source>
        <dbReference type="Pfam" id="PF03007"/>
    </source>
</evidence>
<reference evidence="13" key="1">
    <citation type="submission" date="2021-04" db="EMBL/GenBank/DDBJ databases">
        <title>Genome based classification of Actinospica acidithermotolerans sp. nov., an actinobacterium isolated from an Indonesian hot spring.</title>
        <authorList>
            <person name="Kusuma A.B."/>
            <person name="Putra K.E."/>
            <person name="Nafisah S."/>
            <person name="Loh J."/>
            <person name="Nouioui I."/>
            <person name="Goodfellow M."/>
        </authorList>
    </citation>
    <scope>NUCLEOTIDE SEQUENCE</scope>
    <source>
        <strain evidence="13">CSCA 57</strain>
    </source>
</reference>
<dbReference type="SUPFAM" id="SSF52777">
    <property type="entry name" value="CoA-dependent acyltransferases"/>
    <property type="match status" value="1"/>
</dbReference>
<dbReference type="PANTHER" id="PTHR31650:SF1">
    <property type="entry name" value="WAX ESTER SYNTHASE_DIACYLGLYCEROL ACYLTRANSFERASE 4-RELATED"/>
    <property type="match status" value="1"/>
</dbReference>
<dbReference type="GO" id="GO:0004144">
    <property type="term" value="F:diacylglycerol O-acyltransferase activity"/>
    <property type="evidence" value="ECO:0007669"/>
    <property type="project" value="UniProtKB-EC"/>
</dbReference>
<dbReference type="AlphaFoldDB" id="A0A941EXS2"/>
<dbReference type="EC" id="2.3.1.20" evidence="4"/>
<keyword evidence="14" id="KW-1185">Reference proteome</keyword>